<feature type="signal peptide" evidence="2">
    <location>
        <begin position="1"/>
        <end position="27"/>
    </location>
</feature>
<feature type="chain" id="PRO_5021840569" description="Secreted protein" evidence="2">
    <location>
        <begin position="28"/>
        <end position="93"/>
    </location>
</feature>
<protein>
    <recommendedName>
        <fullName evidence="5">Secreted protein</fullName>
    </recommendedName>
</protein>
<evidence type="ECO:0000313" key="3">
    <source>
        <dbReference type="EMBL" id="QDP19746.1"/>
    </source>
</evidence>
<reference evidence="3 4" key="1">
    <citation type="submission" date="2019-07" db="EMBL/GenBank/DDBJ databases">
        <title>Sphingomonas AE3 Genome sequencing and assembly.</title>
        <authorList>
            <person name="Kim H."/>
        </authorList>
    </citation>
    <scope>NUCLEOTIDE SEQUENCE [LARGE SCALE GENOMIC DNA]</scope>
    <source>
        <strain evidence="3 4">AE3</strain>
    </source>
</reference>
<dbReference type="AlphaFoldDB" id="A0A516IS81"/>
<keyword evidence="2" id="KW-0732">Signal</keyword>
<evidence type="ECO:0000313" key="4">
    <source>
        <dbReference type="Proteomes" id="UP000321857"/>
    </source>
</evidence>
<gene>
    <name evidence="3" type="ORF">FMM02_07105</name>
</gene>
<sequence>MYRMTAKFLFGPAAAAMMLTTPAFGQAATAAGQTQAARAADDNRLICKKEAPTGTRFGKRVCHTKAEWDQIRAQSQRDAKEMIDRPKIDDSRG</sequence>
<evidence type="ECO:0008006" key="5">
    <source>
        <dbReference type="Google" id="ProtNLM"/>
    </source>
</evidence>
<name>A0A516IS81_9SPHN</name>
<proteinExistence type="predicted"/>
<dbReference type="OrthoDB" id="7452412at2"/>
<accession>A0A516IS81</accession>
<dbReference type="Proteomes" id="UP000321857">
    <property type="component" value="Chromosome"/>
</dbReference>
<evidence type="ECO:0000256" key="2">
    <source>
        <dbReference type="SAM" id="SignalP"/>
    </source>
</evidence>
<organism evidence="3 4">
    <name type="scientific">Sphingomonas xanthus</name>
    <dbReference type="NCBI Taxonomy" id="2594473"/>
    <lineage>
        <taxon>Bacteria</taxon>
        <taxon>Pseudomonadati</taxon>
        <taxon>Pseudomonadota</taxon>
        <taxon>Alphaproteobacteria</taxon>
        <taxon>Sphingomonadales</taxon>
        <taxon>Sphingomonadaceae</taxon>
        <taxon>Sphingomonas</taxon>
    </lineage>
</organism>
<feature type="region of interest" description="Disordered" evidence="1">
    <location>
        <begin position="72"/>
        <end position="93"/>
    </location>
</feature>
<dbReference type="KEGG" id="sxa:FMM02_07105"/>
<dbReference type="EMBL" id="CP041659">
    <property type="protein sequence ID" value="QDP19746.1"/>
    <property type="molecule type" value="Genomic_DNA"/>
</dbReference>
<keyword evidence="4" id="KW-1185">Reference proteome</keyword>
<evidence type="ECO:0000256" key="1">
    <source>
        <dbReference type="SAM" id="MobiDB-lite"/>
    </source>
</evidence>